<protein>
    <submittedName>
        <fullName evidence="5">Peptide/nickel transport system substrate-binding protein</fullName>
    </submittedName>
</protein>
<dbReference type="EMBL" id="JACGWT010000002">
    <property type="protein sequence ID" value="MBA8793692.1"/>
    <property type="molecule type" value="Genomic_DNA"/>
</dbReference>
<dbReference type="PROSITE" id="PS51257">
    <property type="entry name" value="PROKAR_LIPOPROTEIN"/>
    <property type="match status" value="1"/>
</dbReference>
<keyword evidence="6" id="KW-1185">Reference proteome</keyword>
<dbReference type="RefSeq" id="WP_182559276.1">
    <property type="nucleotide sequence ID" value="NZ_JACGWT010000002.1"/>
</dbReference>
<comment type="similarity">
    <text evidence="1">Belongs to the bacterial solute-binding protein 5 family.</text>
</comment>
<evidence type="ECO:0000256" key="2">
    <source>
        <dbReference type="ARBA" id="ARBA00022448"/>
    </source>
</evidence>
<feature type="domain" description="Solute-binding protein family 5" evidence="4">
    <location>
        <begin position="93"/>
        <end position="454"/>
    </location>
</feature>
<keyword evidence="3" id="KW-0732">Signal</keyword>
<dbReference type="PANTHER" id="PTHR30290">
    <property type="entry name" value="PERIPLASMIC BINDING COMPONENT OF ABC TRANSPORTER"/>
    <property type="match status" value="1"/>
</dbReference>
<name>A0A7W3P5B5_9ACTN</name>
<dbReference type="CDD" id="cd08509">
    <property type="entry name" value="PBP2_TmCBP_oligosaccharides_like"/>
    <property type="match status" value="1"/>
</dbReference>
<dbReference type="Gene3D" id="3.10.105.10">
    <property type="entry name" value="Dipeptide-binding Protein, Domain 3"/>
    <property type="match status" value="1"/>
</dbReference>
<keyword evidence="2" id="KW-0813">Transport</keyword>
<sequence length="567" mass="61353">MGLRRTLVAVIAVLTSLTLLTTGCAGSRLAHEREARRNHSGGTGGMIPQLNLPAEFDASVGGLVNYNPYAPQQLVKTWLYEPLMVQDSLSCGVTPWLATKYTWVGSNKLIFDIRQGVKWSDGSAFTPNDVVTTLNLMKKYPAMDVNGLWTSAFGAPATSVTAQGDQVIITFAGPAVSKFSSILGNLIVPAKIYGKVGDPTKYVDKKPVSTGPFLVGSYNGRRLELDRNPDYWQADKIKVQKLVLQGNYDANQAVQMLRNGDLDFYTGEIPNPIKTFVDPNPQLNHVWYAPNGSTVLAPNLTRKPFSDVRFREAMAYGVNKQQASLKATYGLMQVASQSGLTLPAKKDLLPPGYALNGGASTILAYDPAKANQLLDAAGYTKGPDGFRRNPDGSPIKLTFAVQAGFIDYQAVADEVVSNLRALGIDISVVASQPDSVDALKKTGDFDIMINYMAAGCDYVNGVGATLATAQIPTKTTILGNVERYSNPTVDQALKNLNGETDQAKVKDEVGVLVNTMMTQYPVVPLFYAPARAIYRTDKAAGWPSAEDPYCNPQDNARIWMTRLSAAK</sequence>
<accession>A0A7W3P5B5</accession>
<comment type="caution">
    <text evidence="5">The sequence shown here is derived from an EMBL/GenBank/DDBJ whole genome shotgun (WGS) entry which is preliminary data.</text>
</comment>
<evidence type="ECO:0000256" key="1">
    <source>
        <dbReference type="ARBA" id="ARBA00005695"/>
    </source>
</evidence>
<dbReference type="InterPro" id="IPR000914">
    <property type="entry name" value="SBP_5_dom"/>
</dbReference>
<dbReference type="GO" id="GO:1904680">
    <property type="term" value="F:peptide transmembrane transporter activity"/>
    <property type="evidence" value="ECO:0007669"/>
    <property type="project" value="TreeGrafter"/>
</dbReference>
<evidence type="ECO:0000256" key="3">
    <source>
        <dbReference type="ARBA" id="ARBA00022729"/>
    </source>
</evidence>
<dbReference type="AlphaFoldDB" id="A0A7W3P5B5"/>
<dbReference type="Gene3D" id="3.90.76.10">
    <property type="entry name" value="Dipeptide-binding Protein, Domain 1"/>
    <property type="match status" value="1"/>
</dbReference>
<dbReference type="InterPro" id="IPR030678">
    <property type="entry name" value="Peptide/Ni-bd"/>
</dbReference>
<proteinExistence type="inferred from homology"/>
<dbReference type="GO" id="GO:0042597">
    <property type="term" value="C:periplasmic space"/>
    <property type="evidence" value="ECO:0007669"/>
    <property type="project" value="UniProtKB-ARBA"/>
</dbReference>
<dbReference type="Proteomes" id="UP000523079">
    <property type="component" value="Unassembled WGS sequence"/>
</dbReference>
<reference evidence="5 6" key="1">
    <citation type="submission" date="2020-07" db="EMBL/GenBank/DDBJ databases">
        <title>Sequencing the genomes of 1000 actinobacteria strains.</title>
        <authorList>
            <person name="Klenk H.-P."/>
        </authorList>
    </citation>
    <scope>NUCLEOTIDE SEQUENCE [LARGE SCALE GENOMIC DNA]</scope>
    <source>
        <strain evidence="5 6">DSM 100723</strain>
    </source>
</reference>
<dbReference type="Gene3D" id="3.40.190.10">
    <property type="entry name" value="Periplasmic binding protein-like II"/>
    <property type="match status" value="1"/>
</dbReference>
<dbReference type="PIRSF" id="PIRSF002741">
    <property type="entry name" value="MppA"/>
    <property type="match status" value="1"/>
</dbReference>
<dbReference type="SUPFAM" id="SSF53850">
    <property type="entry name" value="Periplasmic binding protein-like II"/>
    <property type="match status" value="1"/>
</dbReference>
<dbReference type="PANTHER" id="PTHR30290:SF9">
    <property type="entry name" value="OLIGOPEPTIDE-BINDING PROTEIN APPA"/>
    <property type="match status" value="1"/>
</dbReference>
<evidence type="ECO:0000259" key="4">
    <source>
        <dbReference type="Pfam" id="PF00496"/>
    </source>
</evidence>
<evidence type="ECO:0000313" key="5">
    <source>
        <dbReference type="EMBL" id="MBA8793692.1"/>
    </source>
</evidence>
<dbReference type="InterPro" id="IPR039424">
    <property type="entry name" value="SBP_5"/>
</dbReference>
<dbReference type="GO" id="GO:0015833">
    <property type="term" value="P:peptide transport"/>
    <property type="evidence" value="ECO:0007669"/>
    <property type="project" value="TreeGrafter"/>
</dbReference>
<organism evidence="5 6">
    <name type="scientific">Microlunatus kandeliicorticis</name>
    <dbReference type="NCBI Taxonomy" id="1759536"/>
    <lineage>
        <taxon>Bacteria</taxon>
        <taxon>Bacillati</taxon>
        <taxon>Actinomycetota</taxon>
        <taxon>Actinomycetes</taxon>
        <taxon>Propionibacteriales</taxon>
        <taxon>Propionibacteriaceae</taxon>
        <taxon>Microlunatus</taxon>
    </lineage>
</organism>
<dbReference type="GO" id="GO:0043190">
    <property type="term" value="C:ATP-binding cassette (ABC) transporter complex"/>
    <property type="evidence" value="ECO:0007669"/>
    <property type="project" value="InterPro"/>
</dbReference>
<dbReference type="Pfam" id="PF00496">
    <property type="entry name" value="SBP_bac_5"/>
    <property type="match status" value="1"/>
</dbReference>
<gene>
    <name evidence="5" type="ORF">FHX74_001297</name>
</gene>
<evidence type="ECO:0000313" key="6">
    <source>
        <dbReference type="Proteomes" id="UP000523079"/>
    </source>
</evidence>